<dbReference type="InterPro" id="IPR029526">
    <property type="entry name" value="PGBD"/>
</dbReference>
<evidence type="ECO:0000259" key="2">
    <source>
        <dbReference type="Pfam" id="PF13843"/>
    </source>
</evidence>
<organism evidence="3 4">
    <name type="scientific">Danaus plexippus plexippus</name>
    <dbReference type="NCBI Taxonomy" id="278856"/>
    <lineage>
        <taxon>Eukaryota</taxon>
        <taxon>Metazoa</taxon>
        <taxon>Ecdysozoa</taxon>
        <taxon>Arthropoda</taxon>
        <taxon>Hexapoda</taxon>
        <taxon>Insecta</taxon>
        <taxon>Pterygota</taxon>
        <taxon>Neoptera</taxon>
        <taxon>Endopterygota</taxon>
        <taxon>Lepidoptera</taxon>
        <taxon>Glossata</taxon>
        <taxon>Ditrysia</taxon>
        <taxon>Papilionoidea</taxon>
        <taxon>Nymphalidae</taxon>
        <taxon>Danainae</taxon>
        <taxon>Danaini</taxon>
        <taxon>Danaina</taxon>
        <taxon>Danaus</taxon>
        <taxon>Danaus</taxon>
    </lineage>
</organism>
<accession>A0A212FGP3</accession>
<evidence type="ECO:0000313" key="3">
    <source>
        <dbReference type="EMBL" id="OWR52873.1"/>
    </source>
</evidence>
<evidence type="ECO:0000313" key="4">
    <source>
        <dbReference type="Proteomes" id="UP000007151"/>
    </source>
</evidence>
<sequence length="111" mass="13090">MGGVDLMDSFIGRYRIRIKSRKWTTRLFYHLLDMTVINAWVLYKKANLTTTNAEKIMLSIDEKIKPLIEENKNVKMEIEGLNNKINTLEDLNKKKNNIIIHNFKETDANYT</sequence>
<keyword evidence="1" id="KW-0175">Coiled coil</keyword>
<feature type="domain" description="PiggyBac transposable element-derived protein" evidence="2">
    <location>
        <begin position="1"/>
        <end position="40"/>
    </location>
</feature>
<name>A0A212FGP3_DANPL</name>
<protein>
    <recommendedName>
        <fullName evidence="2">PiggyBac transposable element-derived protein domain-containing protein</fullName>
    </recommendedName>
</protein>
<dbReference type="STRING" id="278856.A0A212FGP3"/>
<dbReference type="Proteomes" id="UP000007151">
    <property type="component" value="Unassembled WGS sequence"/>
</dbReference>
<dbReference type="KEGG" id="dpl:KGM_200532"/>
<proteinExistence type="predicted"/>
<keyword evidence="4" id="KW-1185">Reference proteome</keyword>
<dbReference type="Pfam" id="PF13843">
    <property type="entry name" value="DDE_Tnp_1_7"/>
    <property type="match status" value="1"/>
</dbReference>
<dbReference type="PANTHER" id="PTHR47272">
    <property type="entry name" value="DDE_TNP_1_7 DOMAIN-CONTAINING PROTEIN"/>
    <property type="match status" value="1"/>
</dbReference>
<dbReference type="EMBL" id="AGBW02008650">
    <property type="protein sequence ID" value="OWR52873.1"/>
    <property type="molecule type" value="Genomic_DNA"/>
</dbReference>
<dbReference type="PANTHER" id="PTHR47272:SF2">
    <property type="entry name" value="PIGGYBAC TRANSPOSABLE ELEMENT-DERIVED PROTEIN 3-LIKE"/>
    <property type="match status" value="1"/>
</dbReference>
<reference evidence="3 4" key="1">
    <citation type="journal article" date="2011" name="Cell">
        <title>The monarch butterfly genome yields insights into long-distance migration.</title>
        <authorList>
            <person name="Zhan S."/>
            <person name="Merlin C."/>
            <person name="Boore J.L."/>
            <person name="Reppert S.M."/>
        </authorList>
    </citation>
    <scope>NUCLEOTIDE SEQUENCE [LARGE SCALE GENOMIC DNA]</scope>
    <source>
        <strain evidence="3">F-2</strain>
    </source>
</reference>
<feature type="coiled-coil region" evidence="1">
    <location>
        <begin position="64"/>
        <end position="98"/>
    </location>
</feature>
<dbReference type="InParanoid" id="A0A212FGP3"/>
<dbReference type="AlphaFoldDB" id="A0A212FGP3"/>
<comment type="caution">
    <text evidence="3">The sequence shown here is derived from an EMBL/GenBank/DDBJ whole genome shotgun (WGS) entry which is preliminary data.</text>
</comment>
<gene>
    <name evidence="3" type="ORF">KGM_200532</name>
</gene>
<evidence type="ECO:0000256" key="1">
    <source>
        <dbReference type="SAM" id="Coils"/>
    </source>
</evidence>